<name>A0AA39IBM6_9BILA</name>
<evidence type="ECO:0000313" key="4">
    <source>
        <dbReference type="Proteomes" id="UP001175271"/>
    </source>
</evidence>
<dbReference type="Proteomes" id="UP001175271">
    <property type="component" value="Unassembled WGS sequence"/>
</dbReference>
<organism evidence="3 4">
    <name type="scientific">Steinernema hermaphroditum</name>
    <dbReference type="NCBI Taxonomy" id="289476"/>
    <lineage>
        <taxon>Eukaryota</taxon>
        <taxon>Metazoa</taxon>
        <taxon>Ecdysozoa</taxon>
        <taxon>Nematoda</taxon>
        <taxon>Chromadorea</taxon>
        <taxon>Rhabditida</taxon>
        <taxon>Tylenchina</taxon>
        <taxon>Panagrolaimomorpha</taxon>
        <taxon>Strongyloidoidea</taxon>
        <taxon>Steinernematidae</taxon>
        <taxon>Steinernema</taxon>
    </lineage>
</organism>
<feature type="chain" id="PRO_5041447790" description="MULE transposase domain-containing protein" evidence="1">
    <location>
        <begin position="18"/>
        <end position="458"/>
    </location>
</feature>
<keyword evidence="1" id="KW-0732">Signal</keyword>
<dbReference type="EMBL" id="JAUCMV010000002">
    <property type="protein sequence ID" value="KAK0420024.1"/>
    <property type="molecule type" value="Genomic_DNA"/>
</dbReference>
<evidence type="ECO:0000256" key="1">
    <source>
        <dbReference type="SAM" id="SignalP"/>
    </source>
</evidence>
<gene>
    <name evidence="3" type="ORF">QR680_014468</name>
</gene>
<comment type="caution">
    <text evidence="3">The sequence shown here is derived from an EMBL/GenBank/DDBJ whole genome shotgun (WGS) entry which is preliminary data.</text>
</comment>
<evidence type="ECO:0000313" key="3">
    <source>
        <dbReference type="EMBL" id="KAK0420024.1"/>
    </source>
</evidence>
<dbReference type="Pfam" id="PF10551">
    <property type="entry name" value="MULE"/>
    <property type="match status" value="1"/>
</dbReference>
<accession>A0AA39IBM6</accession>
<dbReference type="AlphaFoldDB" id="A0AA39IBM6"/>
<sequence length="458" mass="52232">MLLRCVFFALALLAVSALIEDADWIDFHGDDTDLSEATVFHGVDGHVALIGEGANKTYGHAFFSPTDEFCARYVTNDGNAGLECERFKVLRGDNYVLMEPNAVVNIDRSNITKVAALIFADHSDGIFFGWADMKRSVAGGITRGGIVFRVLGRRAVAKRSRLVVKQLIPTTTHPGTSHPLPTHPPNEMFYQVWVLHGKFKNTILPLVYCLLPDKMELTYKRALQLLFDFNPAEIRRPKNIMIDFEKAEVNVIREMLPNTQVHGCYFHFSQSVWRNIKSSGLAIRYANDMQYNVHLRKFSALAFCKEQDVLVRYSQLATQLLRDYGVSDAHENFLEYFENTWVGRTTRRPRYEISMWNCKSVTELELPRTNNSVESWHNAFQGAMGSEHPNVYKLVDKLLDEQVRVKAICAKLAAGEDSPLYSRKEYEIKNRKLLSIIEAHDQMPADEYLEACGNYVVF</sequence>
<feature type="signal peptide" evidence="1">
    <location>
        <begin position="1"/>
        <end position="17"/>
    </location>
</feature>
<feature type="domain" description="MULE transposase" evidence="2">
    <location>
        <begin position="198"/>
        <end position="270"/>
    </location>
</feature>
<keyword evidence="4" id="KW-1185">Reference proteome</keyword>
<dbReference type="InterPro" id="IPR018289">
    <property type="entry name" value="MULE_transposase_dom"/>
</dbReference>
<protein>
    <recommendedName>
        <fullName evidence="2">MULE transposase domain-containing protein</fullName>
    </recommendedName>
</protein>
<proteinExistence type="predicted"/>
<reference evidence="3" key="1">
    <citation type="submission" date="2023-06" db="EMBL/GenBank/DDBJ databases">
        <title>Genomic analysis of the entomopathogenic nematode Steinernema hermaphroditum.</title>
        <authorList>
            <person name="Schwarz E.M."/>
            <person name="Heppert J.K."/>
            <person name="Baniya A."/>
            <person name="Schwartz H.T."/>
            <person name="Tan C.-H."/>
            <person name="Antoshechkin I."/>
            <person name="Sternberg P.W."/>
            <person name="Goodrich-Blair H."/>
            <person name="Dillman A.R."/>
        </authorList>
    </citation>
    <scope>NUCLEOTIDE SEQUENCE</scope>
    <source>
        <strain evidence="3">PS9179</strain>
        <tissue evidence="3">Whole animal</tissue>
    </source>
</reference>
<evidence type="ECO:0000259" key="2">
    <source>
        <dbReference type="Pfam" id="PF10551"/>
    </source>
</evidence>